<sequence length="459" mass="49954">GLEYSLDGPAGFEATVERTLKRAFFLDCLTRTEGLYPVTLHERSVLESKLGLDLAELYDRPLAARLEAALDVPFETIEPHLPQWKLTAHVEPTPDSVEMLPFLVDDLAVVRCSETAAAADRAETVPADADVRTADRSDVAGAFTRSTSRGEPARRTARTGFVKPDSGASLERTWVGDGTPVGASKATVEAYRNRLDRTPTEGDITVRVVCNDPEMDEERGLVDTIYGDRDLPFDVAVERDLTTRDLRALLEKRTDLLHYVGHVDDGGFECVDGTLDAATLDSVGVDAFLLNACQSYEQGMSLIRKGSIGGIVTLSDVLNAEAVTMGKTLAGLLNAGFPLRAALEVARDESIVGDEYLVVGDGGFALAQPAGSFPNLCRIERTGETFTVDYTIYLTSRQGIGSLVVPFFRENDKYYVSSGLVGTFTVTKADLQTFLELEDAPVRIGSDLRWSQRLDLDTL</sequence>
<dbReference type="EMBL" id="AOMB01000020">
    <property type="protein sequence ID" value="EMA39170.1"/>
    <property type="molecule type" value="Genomic_DNA"/>
</dbReference>
<keyword evidence="3" id="KW-1185">Reference proteome</keyword>
<dbReference type="eggNOG" id="arCOG06229">
    <property type="taxonomic scope" value="Archaea"/>
</dbReference>
<accession>M0M473</accession>
<evidence type="ECO:0000313" key="2">
    <source>
        <dbReference type="EMBL" id="EMA39170.1"/>
    </source>
</evidence>
<dbReference type="PATRIC" id="fig|1132509.6.peg.1502"/>
<proteinExistence type="predicted"/>
<gene>
    <name evidence="2" type="ORF">C447_06628</name>
</gene>
<feature type="non-terminal residue" evidence="2">
    <location>
        <position position="1"/>
    </location>
</feature>
<dbReference type="AlphaFoldDB" id="M0M473"/>
<evidence type="ECO:0000313" key="3">
    <source>
        <dbReference type="Proteomes" id="UP000011566"/>
    </source>
</evidence>
<feature type="region of interest" description="Disordered" evidence="1">
    <location>
        <begin position="142"/>
        <end position="164"/>
    </location>
</feature>
<dbReference type="Proteomes" id="UP000011566">
    <property type="component" value="Unassembled WGS sequence"/>
</dbReference>
<name>M0M473_9EURY</name>
<dbReference type="RefSeq" id="WP_007692109.1">
    <property type="nucleotide sequence ID" value="NZ_AOMB01000020.1"/>
</dbReference>
<evidence type="ECO:0008006" key="4">
    <source>
        <dbReference type="Google" id="ProtNLM"/>
    </source>
</evidence>
<dbReference type="OrthoDB" id="269729at2157"/>
<comment type="caution">
    <text evidence="2">The sequence shown here is derived from an EMBL/GenBank/DDBJ whole genome shotgun (WGS) entry which is preliminary data.</text>
</comment>
<evidence type="ECO:0000256" key="1">
    <source>
        <dbReference type="SAM" id="MobiDB-lite"/>
    </source>
</evidence>
<protein>
    <recommendedName>
        <fullName evidence="4">CHAT domain-containing protein</fullName>
    </recommendedName>
</protein>
<reference evidence="2 3" key="1">
    <citation type="journal article" date="2014" name="PLoS Genet.">
        <title>Phylogenetically driven sequencing of extremely halophilic archaea reveals strategies for static and dynamic osmo-response.</title>
        <authorList>
            <person name="Becker E.A."/>
            <person name="Seitzer P.M."/>
            <person name="Tritt A."/>
            <person name="Larsen D."/>
            <person name="Krusor M."/>
            <person name="Yao A.I."/>
            <person name="Wu D."/>
            <person name="Madern D."/>
            <person name="Eisen J.A."/>
            <person name="Darling A.E."/>
            <person name="Facciotti M.T."/>
        </authorList>
    </citation>
    <scope>NUCLEOTIDE SEQUENCE [LARGE SCALE GENOMIC DNA]</scope>
    <source>
        <strain evidence="2 3">100A6</strain>
    </source>
</reference>
<organism evidence="2 3">
    <name type="scientific">Halococcus hamelinensis 100A6</name>
    <dbReference type="NCBI Taxonomy" id="1132509"/>
    <lineage>
        <taxon>Archaea</taxon>
        <taxon>Methanobacteriati</taxon>
        <taxon>Methanobacteriota</taxon>
        <taxon>Stenosarchaea group</taxon>
        <taxon>Halobacteria</taxon>
        <taxon>Halobacteriales</taxon>
        <taxon>Halococcaceae</taxon>
        <taxon>Halococcus</taxon>
    </lineage>
</organism>